<accession>A0A1C6WA94</accession>
<dbReference type="EMBL" id="FMIL01000048">
    <property type="protein sequence ID" value="SCL83266.1"/>
    <property type="molecule type" value="Genomic_DNA"/>
</dbReference>
<evidence type="ECO:0000256" key="1">
    <source>
        <dbReference type="SAM" id="Phobius"/>
    </source>
</evidence>
<feature type="transmembrane region" description="Helical" evidence="1">
    <location>
        <begin position="243"/>
        <end position="264"/>
    </location>
</feature>
<keyword evidence="1" id="KW-1133">Transmembrane helix</keyword>
<dbReference type="Proteomes" id="UP000507163">
    <property type="component" value="Unassembled WGS sequence"/>
</dbReference>
<keyword evidence="1" id="KW-0812">Transmembrane</keyword>
<keyword evidence="1" id="KW-0472">Membrane</keyword>
<protein>
    <submittedName>
        <fullName evidence="2">CIR protein</fullName>
    </submittedName>
</protein>
<dbReference type="InterPro" id="IPR006477">
    <property type="entry name" value="Yir_bir_cir"/>
</dbReference>
<organism evidence="2">
    <name type="scientific">Plasmodium chabaudi chabaudi</name>
    <dbReference type="NCBI Taxonomy" id="31271"/>
    <lineage>
        <taxon>Eukaryota</taxon>
        <taxon>Sar</taxon>
        <taxon>Alveolata</taxon>
        <taxon>Apicomplexa</taxon>
        <taxon>Aconoidasida</taxon>
        <taxon>Haemosporida</taxon>
        <taxon>Plasmodiidae</taxon>
        <taxon>Plasmodium</taxon>
        <taxon>Plasmodium (Vinckeia)</taxon>
    </lineage>
</organism>
<dbReference type="AlphaFoldDB" id="A0A1C6WA94"/>
<gene>
    <name evidence="2" type="ORF">PCHAJ_000493400</name>
</gene>
<proteinExistence type="predicted"/>
<dbReference type="NCBIfam" id="TIGR01590">
    <property type="entry name" value="yir-bir-cir_Pla"/>
    <property type="match status" value="1"/>
</dbReference>
<reference evidence="2" key="1">
    <citation type="submission" date="2016-08" db="EMBL/GenBank/DDBJ databases">
        <authorList>
            <consortium name="Pathogen Informatics"/>
        </authorList>
    </citation>
    <scope>NUCLEOTIDE SEQUENCE</scope>
    <source>
        <strain evidence="2">AJ</strain>
    </source>
</reference>
<name>A0A1C6WA94_PLACU</name>
<sequence>MFRSLCDAINGIDDLIKEEVKGEEIYIENNPILNTNCPVYITKEGGQCIGYIAAVISAFIGLLKTFENNEVDASEKDKLTQYAILWLSYKLKKNKKITAEISDIYGKLKHNNEKISEYYNYKEQINNVMNMDFKFLSKFYEALQILCGISTKFDDDTTNCSNCLGDAKKFVAEYEELNGNPNNTENSSYRKVLYSLSIEYNNFKNKCPVFQPLSDIKTTQSFVESSLESSEAISPSSSTASKLIAVLSIFVAMPIFLGIGYKYSLFGFDKRLQRQYLKEKLKKIKKKMNLNI</sequence>
<evidence type="ECO:0000313" key="2">
    <source>
        <dbReference type="EMBL" id="SCL83266.1"/>
    </source>
</evidence>
<dbReference type="Pfam" id="PF06022">
    <property type="entry name" value="Cir_Bir_Yir"/>
    <property type="match status" value="1"/>
</dbReference>